<dbReference type="Proteomes" id="UP000198917">
    <property type="component" value="Unassembled WGS sequence"/>
</dbReference>
<accession>A0A7Z7FTS2</accession>
<feature type="compositionally biased region" description="Polar residues" evidence="1">
    <location>
        <begin position="8"/>
        <end position="20"/>
    </location>
</feature>
<name>A0A7Z7FTS2_9HYPH</name>
<feature type="region of interest" description="Disordered" evidence="1">
    <location>
        <begin position="1"/>
        <end position="20"/>
    </location>
</feature>
<evidence type="ECO:0000256" key="1">
    <source>
        <dbReference type="SAM" id="MobiDB-lite"/>
    </source>
</evidence>
<organism evidence="2 3">
    <name type="scientific">Agrobacterium fabrum</name>
    <dbReference type="NCBI Taxonomy" id="1176649"/>
    <lineage>
        <taxon>Bacteria</taxon>
        <taxon>Pseudomonadati</taxon>
        <taxon>Pseudomonadota</taxon>
        <taxon>Alphaproteobacteria</taxon>
        <taxon>Hyphomicrobiales</taxon>
        <taxon>Rhizobiaceae</taxon>
        <taxon>Rhizobium/Agrobacterium group</taxon>
        <taxon>Agrobacterium</taxon>
        <taxon>Agrobacterium tumefaciens complex</taxon>
    </lineage>
</organism>
<dbReference type="AlphaFoldDB" id="A0A7Z7FTS2"/>
<evidence type="ECO:0000313" key="2">
    <source>
        <dbReference type="EMBL" id="SDK50704.1"/>
    </source>
</evidence>
<gene>
    <name evidence="2" type="ORF">SAMN05428983_5155</name>
</gene>
<proteinExistence type="predicted"/>
<reference evidence="2 3" key="1">
    <citation type="submission" date="2016-10" db="EMBL/GenBank/DDBJ databases">
        <authorList>
            <person name="Varghese N."/>
            <person name="Submissions S."/>
        </authorList>
    </citation>
    <scope>NUCLEOTIDE SEQUENCE [LARGE SCALE GENOMIC DNA]</scope>
    <source>
        <strain evidence="2 3">PDC82</strain>
    </source>
</reference>
<dbReference type="EMBL" id="FNEW01000010">
    <property type="protein sequence ID" value="SDK50704.1"/>
    <property type="molecule type" value="Genomic_DNA"/>
</dbReference>
<protein>
    <submittedName>
        <fullName evidence="2">Uncharacterized protein</fullName>
    </submittedName>
</protein>
<comment type="caution">
    <text evidence="2">The sequence shown here is derived from an EMBL/GenBank/DDBJ whole genome shotgun (WGS) entry which is preliminary data.</text>
</comment>
<sequence>MLSKGTCWPSSQTERDSTTTAMSEVGLANAEALKPDRYYTAVCMWMFSRPGTIDIEHWRDGRLVLPVSRARLSTRNSQA</sequence>
<evidence type="ECO:0000313" key="3">
    <source>
        <dbReference type="Proteomes" id="UP000198917"/>
    </source>
</evidence>